<evidence type="ECO:0000256" key="2">
    <source>
        <dbReference type="ARBA" id="ARBA00002681"/>
    </source>
</evidence>
<dbReference type="RefSeq" id="WP_344736055.1">
    <property type="nucleotide sequence ID" value="NZ_BAAAYU010000001.1"/>
</dbReference>
<protein>
    <recommendedName>
        <fullName evidence="6 7">6-phosphogluconolactonase</fullName>
        <shortName evidence="7">6PGL</shortName>
        <ecNumber evidence="5 7">3.1.1.31</ecNumber>
    </recommendedName>
</protein>
<evidence type="ECO:0000256" key="1">
    <source>
        <dbReference type="ARBA" id="ARBA00000832"/>
    </source>
</evidence>
<dbReference type="PANTHER" id="PTHR11054:SF0">
    <property type="entry name" value="6-PHOSPHOGLUCONOLACTONASE"/>
    <property type="match status" value="1"/>
</dbReference>
<dbReference type="EMBL" id="BAAAYU010000001">
    <property type="protein sequence ID" value="GAA3623969.1"/>
    <property type="molecule type" value="Genomic_DNA"/>
</dbReference>
<comment type="similarity">
    <text evidence="4 7">Belongs to the glucosamine/galactosamine-6-phosphate isomerase family. 6-phosphogluconolactonase subfamily.</text>
</comment>
<comment type="caution">
    <text evidence="9">The sequence shown here is derived from an EMBL/GenBank/DDBJ whole genome shotgun (WGS) entry which is preliminary data.</text>
</comment>
<evidence type="ECO:0000256" key="5">
    <source>
        <dbReference type="ARBA" id="ARBA00013198"/>
    </source>
</evidence>
<evidence type="ECO:0000256" key="6">
    <source>
        <dbReference type="ARBA" id="ARBA00020337"/>
    </source>
</evidence>
<dbReference type="EC" id="3.1.1.31" evidence="5 7"/>
<evidence type="ECO:0000256" key="4">
    <source>
        <dbReference type="ARBA" id="ARBA00010662"/>
    </source>
</evidence>
<evidence type="ECO:0000256" key="7">
    <source>
        <dbReference type="RuleBase" id="RU365095"/>
    </source>
</evidence>
<comment type="function">
    <text evidence="2 7">Hydrolysis of 6-phosphogluconolactone to 6-phosphogluconate.</text>
</comment>
<dbReference type="InterPro" id="IPR037171">
    <property type="entry name" value="NagB/RpiA_transferase-like"/>
</dbReference>
<evidence type="ECO:0000259" key="8">
    <source>
        <dbReference type="Pfam" id="PF01182"/>
    </source>
</evidence>
<keyword evidence="7" id="KW-0378">Hydrolase</keyword>
<evidence type="ECO:0000256" key="3">
    <source>
        <dbReference type="ARBA" id="ARBA00004961"/>
    </source>
</evidence>
<sequence length="260" mass="27971">MADEGWVEKRVVIRPDPEALAAEVAARFVGRLVRRLSAGKTAHVSLTGGGMGSAVLRAVADHPVGAELNWSRVHFWWSDERFVPRASDDRNERQARAALLDRLDLPPENIHAGPASDDGFGLDEAARRYAAELARFPASAEQPWPTFDVSFLGVGPDGHIASLFPDRPEIQDTANIVLPVRESPKPPPERITMTRKVINSSKRVWLVLAGADKASALGLALAGAAYDSVPAAGAKGTHRTVFFVDTAAASHVPAELIEPQ</sequence>
<dbReference type="SUPFAM" id="SSF100950">
    <property type="entry name" value="NagB/RpiA/CoA transferase-like"/>
    <property type="match status" value="1"/>
</dbReference>
<proteinExistence type="inferred from homology"/>
<name>A0ABP7A334_9MICO</name>
<comment type="catalytic activity">
    <reaction evidence="1 7">
        <text>6-phospho-D-glucono-1,5-lactone + H2O = 6-phospho-D-gluconate + H(+)</text>
        <dbReference type="Rhea" id="RHEA:12556"/>
        <dbReference type="ChEBI" id="CHEBI:15377"/>
        <dbReference type="ChEBI" id="CHEBI:15378"/>
        <dbReference type="ChEBI" id="CHEBI:57955"/>
        <dbReference type="ChEBI" id="CHEBI:58759"/>
        <dbReference type="EC" id="3.1.1.31"/>
    </reaction>
</comment>
<dbReference type="CDD" id="cd01400">
    <property type="entry name" value="6PGL"/>
    <property type="match status" value="1"/>
</dbReference>
<organism evidence="9 10">
    <name type="scientific">Microbacterium awajiense</name>
    <dbReference type="NCBI Taxonomy" id="415214"/>
    <lineage>
        <taxon>Bacteria</taxon>
        <taxon>Bacillati</taxon>
        <taxon>Actinomycetota</taxon>
        <taxon>Actinomycetes</taxon>
        <taxon>Micrococcales</taxon>
        <taxon>Microbacteriaceae</taxon>
        <taxon>Microbacterium</taxon>
    </lineage>
</organism>
<dbReference type="Proteomes" id="UP001501697">
    <property type="component" value="Unassembled WGS sequence"/>
</dbReference>
<dbReference type="InterPro" id="IPR005900">
    <property type="entry name" value="6-phosphogluconolactonase_DevB"/>
</dbReference>
<comment type="pathway">
    <text evidence="3 7">Carbohydrate degradation; pentose phosphate pathway; D-ribulose 5-phosphate from D-glucose 6-phosphate (oxidative stage): step 2/3.</text>
</comment>
<evidence type="ECO:0000313" key="10">
    <source>
        <dbReference type="Proteomes" id="UP001501697"/>
    </source>
</evidence>
<evidence type="ECO:0000313" key="9">
    <source>
        <dbReference type="EMBL" id="GAA3623969.1"/>
    </source>
</evidence>
<gene>
    <name evidence="7 9" type="primary">pgl</name>
    <name evidence="9" type="ORF">GCM10022200_02760</name>
</gene>
<feature type="domain" description="Glucosamine/galactosamine-6-phosphate isomerase" evidence="8">
    <location>
        <begin position="15"/>
        <end position="240"/>
    </location>
</feature>
<accession>A0ABP7A334</accession>
<dbReference type="InterPro" id="IPR039104">
    <property type="entry name" value="6PGL"/>
</dbReference>
<dbReference type="Gene3D" id="3.40.50.1360">
    <property type="match status" value="1"/>
</dbReference>
<dbReference type="NCBIfam" id="TIGR01198">
    <property type="entry name" value="pgl"/>
    <property type="match status" value="1"/>
</dbReference>
<dbReference type="InterPro" id="IPR006148">
    <property type="entry name" value="Glc/Gal-6P_isomerase"/>
</dbReference>
<keyword evidence="10" id="KW-1185">Reference proteome</keyword>
<dbReference type="PANTHER" id="PTHR11054">
    <property type="entry name" value="6-PHOSPHOGLUCONOLACTONASE"/>
    <property type="match status" value="1"/>
</dbReference>
<reference evidence="10" key="1">
    <citation type="journal article" date="2019" name="Int. J. Syst. Evol. Microbiol.">
        <title>The Global Catalogue of Microorganisms (GCM) 10K type strain sequencing project: providing services to taxonomists for standard genome sequencing and annotation.</title>
        <authorList>
            <consortium name="The Broad Institute Genomics Platform"/>
            <consortium name="The Broad Institute Genome Sequencing Center for Infectious Disease"/>
            <person name="Wu L."/>
            <person name="Ma J."/>
        </authorList>
    </citation>
    <scope>NUCLEOTIDE SEQUENCE [LARGE SCALE GENOMIC DNA]</scope>
    <source>
        <strain evidence="10">JCM 16544</strain>
    </source>
</reference>
<dbReference type="Pfam" id="PF01182">
    <property type="entry name" value="Glucosamine_iso"/>
    <property type="match status" value="1"/>
</dbReference>